<keyword evidence="2" id="KW-1185">Reference proteome</keyword>
<name>A0A7X2D0I7_9LACT</name>
<evidence type="ECO:0000313" key="2">
    <source>
        <dbReference type="Proteomes" id="UP000439550"/>
    </source>
</evidence>
<evidence type="ECO:0000313" key="1">
    <source>
        <dbReference type="EMBL" id="MQW39939.1"/>
    </source>
</evidence>
<dbReference type="AlphaFoldDB" id="A0A7X2D0I7"/>
<dbReference type="RefSeq" id="WP_153496601.1">
    <property type="nucleotide sequence ID" value="NZ_CAXYUY010000042.1"/>
</dbReference>
<protein>
    <submittedName>
        <fullName evidence="1">Uncharacterized protein</fullName>
    </submittedName>
</protein>
<gene>
    <name evidence="1" type="ORF">GHI93_08365</name>
</gene>
<dbReference type="EMBL" id="WITJ01000010">
    <property type="protein sequence ID" value="MQW39939.1"/>
    <property type="molecule type" value="Genomic_DNA"/>
</dbReference>
<accession>A0A7X2D0I7</accession>
<comment type="caution">
    <text evidence="1">The sequence shown here is derived from an EMBL/GenBank/DDBJ whole genome shotgun (WGS) entry which is preliminary data.</text>
</comment>
<proteinExistence type="predicted"/>
<organism evidence="1 2">
    <name type="scientific">Lactococcus hircilactis</name>
    <dbReference type="NCBI Taxonomy" id="1494462"/>
    <lineage>
        <taxon>Bacteria</taxon>
        <taxon>Bacillati</taxon>
        <taxon>Bacillota</taxon>
        <taxon>Bacilli</taxon>
        <taxon>Lactobacillales</taxon>
        <taxon>Streptococcaceae</taxon>
        <taxon>Lactococcus</taxon>
    </lineage>
</organism>
<reference evidence="1 2" key="1">
    <citation type="submission" date="2019-10" db="EMBL/GenBank/DDBJ databases">
        <authorList>
            <person name="Dong K."/>
        </authorList>
    </citation>
    <scope>NUCLEOTIDE SEQUENCE [LARGE SCALE GENOMIC DNA]</scope>
    <source>
        <strain evidence="1 2">DSM 28960</strain>
    </source>
</reference>
<dbReference type="Proteomes" id="UP000439550">
    <property type="component" value="Unassembled WGS sequence"/>
</dbReference>
<dbReference type="OrthoDB" id="2181410at2"/>
<sequence length="343" mass="39753">MKIEIEENQFIEFDERARLFFYGPNQKVAHELVRSLKRFANKKALNDLEELVYGENGIEIYRENQRLNAKNIDFYFLQDNLSLYQEVSFDKKSLMTDFLSVLTENVAVTQELEAVKNHLLKIELLFNDEFRQVSNNISSNLTALSFGDLLKNHLFLSYAAENHDFPLEMMDANEFVDEYLALLSKKLEHQPKESWIILVNPTSFLMTEKIQDLLEGLSVLTEKTGLLKTLVISQNALDLVYCREDIPSTVVLTDENCQMPDFDHFRKSIENHYPTTFTATDDALIENFYEIVSNIGSKSRVAGKSYQNMLLLKVLNVILGFETPEFSCNFDELSELERLYLNS</sequence>